<proteinExistence type="predicted"/>
<organism evidence="2 3">
    <name type="scientific">Fuerstiella marisgermanici</name>
    <dbReference type="NCBI Taxonomy" id="1891926"/>
    <lineage>
        <taxon>Bacteria</taxon>
        <taxon>Pseudomonadati</taxon>
        <taxon>Planctomycetota</taxon>
        <taxon>Planctomycetia</taxon>
        <taxon>Planctomycetales</taxon>
        <taxon>Planctomycetaceae</taxon>
        <taxon>Fuerstiella</taxon>
    </lineage>
</organism>
<evidence type="ECO:0000259" key="1">
    <source>
        <dbReference type="Pfam" id="PF01850"/>
    </source>
</evidence>
<gene>
    <name evidence="2" type="ORF">Fuma_04153</name>
</gene>
<dbReference type="AlphaFoldDB" id="A0A1P8WKE5"/>
<dbReference type="EMBL" id="CP017641">
    <property type="protein sequence ID" value="APZ94521.1"/>
    <property type="molecule type" value="Genomic_DNA"/>
</dbReference>
<feature type="domain" description="PIN" evidence="1">
    <location>
        <begin position="4"/>
        <end position="112"/>
    </location>
</feature>
<dbReference type="RefSeq" id="WP_158521081.1">
    <property type="nucleotide sequence ID" value="NZ_CP017641.1"/>
</dbReference>
<accession>A0A1P8WKE5</accession>
<dbReference type="Gene3D" id="3.40.50.1010">
    <property type="entry name" value="5'-nuclease"/>
    <property type="match status" value="1"/>
</dbReference>
<dbReference type="InterPro" id="IPR029060">
    <property type="entry name" value="PIN-like_dom_sf"/>
</dbReference>
<keyword evidence="3" id="KW-1185">Reference proteome</keyword>
<dbReference type="InterPro" id="IPR002716">
    <property type="entry name" value="PIN_dom"/>
</dbReference>
<name>A0A1P8WKE5_9PLAN</name>
<dbReference type="KEGG" id="fmr:Fuma_04153"/>
<dbReference type="CDD" id="cd18682">
    <property type="entry name" value="PIN_VapC-like"/>
    <property type="match status" value="1"/>
</dbReference>
<evidence type="ECO:0000313" key="2">
    <source>
        <dbReference type="EMBL" id="APZ94521.1"/>
    </source>
</evidence>
<dbReference type="Proteomes" id="UP000187735">
    <property type="component" value="Chromosome"/>
</dbReference>
<sequence>MRRIIDASVVLAVCQNEPGMEEARHRMRFGLISAVNASEVYQKSGACDRLSLARAIMATAGIEIVPFTNDVALIAAEIHPLVKGRDISFADRACLALGMAEYLPILTGDHAWLHLPIDAEVETFRQMS</sequence>
<reference evidence="2 3" key="1">
    <citation type="journal article" date="2016" name="Front. Microbiol.">
        <title>Fuerstia marisgermanicae gen. nov., sp. nov., an Unusual Member of the Phylum Planctomycetes from the German Wadden Sea.</title>
        <authorList>
            <person name="Kohn T."/>
            <person name="Heuer A."/>
            <person name="Jogler M."/>
            <person name="Vollmers J."/>
            <person name="Boedeker C."/>
            <person name="Bunk B."/>
            <person name="Rast P."/>
            <person name="Borchert D."/>
            <person name="Glockner I."/>
            <person name="Freese H.M."/>
            <person name="Klenk H.P."/>
            <person name="Overmann J."/>
            <person name="Kaster A.K."/>
            <person name="Rohde M."/>
            <person name="Wiegand S."/>
            <person name="Jogler C."/>
        </authorList>
    </citation>
    <scope>NUCLEOTIDE SEQUENCE [LARGE SCALE GENOMIC DNA]</scope>
    <source>
        <strain evidence="2 3">NH11</strain>
    </source>
</reference>
<dbReference type="Pfam" id="PF01850">
    <property type="entry name" value="PIN"/>
    <property type="match status" value="1"/>
</dbReference>
<protein>
    <recommendedName>
        <fullName evidence="1">PIN domain-containing protein</fullName>
    </recommendedName>
</protein>
<dbReference type="STRING" id="1891926.Fuma_04153"/>
<dbReference type="SUPFAM" id="SSF88723">
    <property type="entry name" value="PIN domain-like"/>
    <property type="match status" value="1"/>
</dbReference>
<dbReference type="OrthoDB" id="286092at2"/>
<evidence type="ECO:0000313" key="3">
    <source>
        <dbReference type="Proteomes" id="UP000187735"/>
    </source>
</evidence>